<feature type="domain" description="Apoptosis-antagonizing transcription factor C-terminal" evidence="4">
    <location>
        <begin position="377"/>
        <end position="456"/>
    </location>
</feature>
<evidence type="ECO:0000313" key="6">
    <source>
        <dbReference type="EMBL" id="AOW03925.1"/>
    </source>
</evidence>
<evidence type="ECO:0000313" key="7">
    <source>
        <dbReference type="EMBL" id="RDW23737.1"/>
    </source>
</evidence>
<dbReference type="Proteomes" id="UP000256601">
    <property type="component" value="Unassembled WGS sequence"/>
</dbReference>
<dbReference type="Proteomes" id="UP000182444">
    <property type="component" value="Chromosome 1D"/>
</dbReference>
<accession>A0A1H6QBM9</accession>
<evidence type="ECO:0000256" key="3">
    <source>
        <dbReference type="SAM" id="MobiDB-lite"/>
    </source>
</evidence>
<gene>
    <name evidence="7" type="ORF">B0I71DRAFT_135434</name>
    <name evidence="6" type="ORF">YALI1_D14329g</name>
</gene>
<evidence type="ECO:0000256" key="1">
    <source>
        <dbReference type="ARBA" id="ARBA00008966"/>
    </source>
</evidence>
<dbReference type="GeneID" id="2910354"/>
<dbReference type="InterPro" id="IPR012617">
    <property type="entry name" value="AATF_C"/>
</dbReference>
<dbReference type="eggNOG" id="KOG2773">
    <property type="taxonomic scope" value="Eukaryota"/>
</dbReference>
<dbReference type="GO" id="GO:0000462">
    <property type="term" value="P:maturation of SSU-rRNA from tricistronic rRNA transcript (SSU-rRNA, 5.8S rRNA, LSU-rRNA)"/>
    <property type="evidence" value="ECO:0007669"/>
    <property type="project" value="TreeGrafter"/>
</dbReference>
<evidence type="ECO:0000256" key="2">
    <source>
        <dbReference type="ARBA" id="ARBA00013850"/>
    </source>
</evidence>
<dbReference type="AlphaFoldDB" id="A0A1H6QBM9"/>
<reference evidence="7 9" key="2">
    <citation type="submission" date="2018-07" db="EMBL/GenBank/DDBJ databases">
        <title>Draft Genome Assemblies for Five Robust Yarrowia lipolytica Strains Exhibiting High Lipid Production and Pentose Sugar Utilization and Sugar Alcohol Secretion from Undetoxified Lignocellulosic Biomass Hydrolysates.</title>
        <authorList>
            <consortium name="DOE Joint Genome Institute"/>
            <person name="Walker C."/>
            <person name="Ryu S."/>
            <person name="Na H."/>
            <person name="Zane M."/>
            <person name="LaButti K."/>
            <person name="Lipzen A."/>
            <person name="Haridas S."/>
            <person name="Barry K."/>
            <person name="Grigoriev I.V."/>
            <person name="Quarterman J."/>
            <person name="Slininger P."/>
            <person name="Dien B."/>
            <person name="Trinh C.T."/>
        </authorList>
    </citation>
    <scope>NUCLEOTIDE SEQUENCE [LARGE SCALE GENOMIC DNA]</scope>
    <source>
        <strain evidence="7 9">YB392</strain>
    </source>
</reference>
<feature type="compositionally biased region" description="Basic and acidic residues" evidence="3">
    <location>
        <begin position="46"/>
        <end position="62"/>
    </location>
</feature>
<dbReference type="EMBL" id="KZ859067">
    <property type="protein sequence ID" value="RDW23737.1"/>
    <property type="molecule type" value="Genomic_DNA"/>
</dbReference>
<feature type="compositionally biased region" description="Acidic residues" evidence="3">
    <location>
        <begin position="23"/>
        <end position="45"/>
    </location>
</feature>
<dbReference type="EMBL" id="CP017556">
    <property type="protein sequence ID" value="AOW03925.1"/>
    <property type="molecule type" value="Genomic_DNA"/>
</dbReference>
<dbReference type="SMR" id="A0A1H6QBM9"/>
<evidence type="ECO:0000259" key="5">
    <source>
        <dbReference type="Pfam" id="PF13339"/>
    </source>
</evidence>
<dbReference type="PANTHER" id="PTHR15565:SF0">
    <property type="entry name" value="PROTEIN AATF"/>
    <property type="match status" value="1"/>
</dbReference>
<dbReference type="KEGG" id="yli:2910354"/>
<feature type="region of interest" description="Disordered" evidence="3">
    <location>
        <begin position="10"/>
        <end position="155"/>
    </location>
</feature>
<comment type="similarity">
    <text evidence="1">Belongs to the AATF family.</text>
</comment>
<dbReference type="OrthoDB" id="5783963at2759"/>
<reference evidence="6 8" key="1">
    <citation type="journal article" date="2016" name="PLoS ONE">
        <title>Sequence Assembly of Yarrowia lipolytica Strain W29/CLIB89 Shows Transposable Element Diversity.</title>
        <authorList>
            <person name="Magnan C."/>
            <person name="Yu J."/>
            <person name="Chang I."/>
            <person name="Jahn E."/>
            <person name="Kanomata Y."/>
            <person name="Wu J."/>
            <person name="Zeller M."/>
            <person name="Oakes M."/>
            <person name="Baldi P."/>
            <person name="Sandmeyer S."/>
        </authorList>
    </citation>
    <scope>NUCLEOTIDE SEQUENCE [LARGE SCALE GENOMIC DNA]</scope>
    <source>
        <strain evidence="6">CLIB89</strain>
        <strain evidence="8">CLIB89(W29)</strain>
    </source>
</reference>
<dbReference type="PANTHER" id="PTHR15565">
    <property type="entry name" value="AATF PROTEIN APOPTOSIS ANTAGONIZING TRANSCRIPTION FACTOR"/>
    <property type="match status" value="1"/>
</dbReference>
<dbReference type="InterPro" id="IPR025160">
    <property type="entry name" value="AATF"/>
</dbReference>
<evidence type="ECO:0000313" key="9">
    <source>
        <dbReference type="Proteomes" id="UP000256601"/>
    </source>
</evidence>
<dbReference type="InterPro" id="IPR039223">
    <property type="entry name" value="AATF/Bfr2"/>
</dbReference>
<protein>
    <recommendedName>
        <fullName evidence="2">Protein BFR2</fullName>
    </recommendedName>
</protein>
<evidence type="ECO:0000313" key="8">
    <source>
        <dbReference type="Proteomes" id="UP000182444"/>
    </source>
</evidence>
<organism evidence="6 8">
    <name type="scientific">Yarrowia lipolytica</name>
    <name type="common">Candida lipolytica</name>
    <dbReference type="NCBI Taxonomy" id="4952"/>
    <lineage>
        <taxon>Eukaryota</taxon>
        <taxon>Fungi</taxon>
        <taxon>Dikarya</taxon>
        <taxon>Ascomycota</taxon>
        <taxon>Saccharomycotina</taxon>
        <taxon>Dipodascomycetes</taxon>
        <taxon>Dipodascales</taxon>
        <taxon>Dipodascales incertae sedis</taxon>
        <taxon>Yarrowia</taxon>
    </lineage>
</organism>
<dbReference type="GO" id="GO:0005730">
    <property type="term" value="C:nucleolus"/>
    <property type="evidence" value="ECO:0007669"/>
    <property type="project" value="TreeGrafter"/>
</dbReference>
<dbReference type="OMA" id="INFMAPN"/>
<name>A0A1H6QBM9_YARLL</name>
<dbReference type="VEuPathDB" id="FungiDB:YALI0_D11462g"/>
<sequence>MAKLSLAEQISQLANPKPKDVDIENFEDRDDGSESGGDVDYDSDLATEHYVKVGKSKLRDDAPALNPKYKAGKVSRKALYDDEDEDGDGADGFIDEDDEDDEEDDEEGEGNGFIDDEVEVDEEDQDEDGDEDMEDEQDEDESDEELSENENDSSARATLKELLREEKKASKQQAKEAIVSDAQKGFAIHKQTDLYETLLDARITFQKAVQSANALPISDTKAEELGEDITNTLQDTKAKLSDFISQIAKMRHNMAVQDNVFAADSVKLSTKRTFDATLDNMDKLDTEFKAYETSVLSKWSQKVQASSAASALNSSKFKALNQSSANQVAATLADMDRLVKRTRMNRSNVVILGEEQMGAIQDAEGENYYIFDDSDFYRNLLKDLIDRRMVDSGSQSSGVKTWTATKAKTKKNVDTRASKGRKLRYHVQDKVQNFAAPRPVFTWEDDQIDELFAGLLGQRVNFNEDDDGEEKEKEEKEEKEEQELVIPDDGLRIFG</sequence>
<dbReference type="Pfam" id="PF13339">
    <property type="entry name" value="AATF-Che1"/>
    <property type="match status" value="1"/>
</dbReference>
<feature type="domain" description="AATF leucine zipper-containing" evidence="5">
    <location>
        <begin position="181"/>
        <end position="302"/>
    </location>
</feature>
<evidence type="ECO:0000259" key="4">
    <source>
        <dbReference type="Pfam" id="PF08164"/>
    </source>
</evidence>
<dbReference type="Pfam" id="PF08164">
    <property type="entry name" value="TRAUB"/>
    <property type="match status" value="1"/>
</dbReference>
<dbReference type="RefSeq" id="XP_502700.1">
    <property type="nucleotide sequence ID" value="XM_502700.1"/>
</dbReference>
<feature type="region of interest" description="Disordered" evidence="3">
    <location>
        <begin position="462"/>
        <end position="495"/>
    </location>
</feature>
<feature type="compositionally biased region" description="Acidic residues" evidence="3">
    <location>
        <begin position="81"/>
        <end position="151"/>
    </location>
</feature>
<dbReference type="VEuPathDB" id="FungiDB:YALI1_D14329g"/>
<proteinExistence type="inferred from homology"/>